<dbReference type="AlphaFoldDB" id="A0A2I2FZ16"/>
<evidence type="ECO:0000313" key="2">
    <source>
        <dbReference type="EMBL" id="PLB45883.1"/>
    </source>
</evidence>
<organism evidence="2 3">
    <name type="scientific">Aspergillus steynii IBT 23096</name>
    <dbReference type="NCBI Taxonomy" id="1392250"/>
    <lineage>
        <taxon>Eukaryota</taxon>
        <taxon>Fungi</taxon>
        <taxon>Dikarya</taxon>
        <taxon>Ascomycota</taxon>
        <taxon>Pezizomycotina</taxon>
        <taxon>Eurotiomycetes</taxon>
        <taxon>Eurotiomycetidae</taxon>
        <taxon>Eurotiales</taxon>
        <taxon>Aspergillaceae</taxon>
        <taxon>Aspergillus</taxon>
        <taxon>Aspergillus subgen. Circumdati</taxon>
    </lineage>
</organism>
<proteinExistence type="predicted"/>
<keyword evidence="3" id="KW-1185">Reference proteome</keyword>
<name>A0A2I2FZ16_9EURO</name>
<reference evidence="2 3" key="1">
    <citation type="submission" date="2016-12" db="EMBL/GenBank/DDBJ databases">
        <title>The genomes of Aspergillus section Nigri reveals drivers in fungal speciation.</title>
        <authorList>
            <consortium name="DOE Joint Genome Institute"/>
            <person name="Vesth T.C."/>
            <person name="Nybo J."/>
            <person name="Theobald S."/>
            <person name="Brandl J."/>
            <person name="Frisvad J.C."/>
            <person name="Nielsen K.F."/>
            <person name="Lyhne E.K."/>
            <person name="Kogle M.E."/>
            <person name="Kuo A."/>
            <person name="Riley R."/>
            <person name="Clum A."/>
            <person name="Nolan M."/>
            <person name="Lipzen A."/>
            <person name="Salamov A."/>
            <person name="Henrissat B."/>
            <person name="Wiebenga A."/>
            <person name="De Vries R.P."/>
            <person name="Grigoriev I.V."/>
            <person name="Mortensen U.H."/>
            <person name="Andersen M.R."/>
            <person name="Baker S.E."/>
        </authorList>
    </citation>
    <scope>NUCLEOTIDE SEQUENCE [LARGE SCALE GENOMIC DNA]</scope>
    <source>
        <strain evidence="2 3">IBT 23096</strain>
    </source>
</reference>
<protein>
    <submittedName>
        <fullName evidence="2">Uncharacterized protein</fullName>
    </submittedName>
</protein>
<dbReference type="Proteomes" id="UP000234275">
    <property type="component" value="Unassembled WGS sequence"/>
</dbReference>
<dbReference type="EMBL" id="MSFO01000007">
    <property type="protein sequence ID" value="PLB45883.1"/>
    <property type="molecule type" value="Genomic_DNA"/>
</dbReference>
<dbReference type="RefSeq" id="XP_024701185.1">
    <property type="nucleotide sequence ID" value="XM_024843040.1"/>
</dbReference>
<dbReference type="VEuPathDB" id="FungiDB:P170DRAFT_254301"/>
<dbReference type="GeneID" id="36550739"/>
<sequence length="85" mass="9460">METLDFVIWGQKASVSGHSSFLSFPLRSSQSLVYRSTLVEPPRPRHPNSHGSSPNPGRQQPHGGESPITGARVTNRAERRPTFFF</sequence>
<feature type="compositionally biased region" description="Basic and acidic residues" evidence="1">
    <location>
        <begin position="75"/>
        <end position="85"/>
    </location>
</feature>
<gene>
    <name evidence="2" type="ORF">P170DRAFT_254301</name>
</gene>
<evidence type="ECO:0000256" key="1">
    <source>
        <dbReference type="SAM" id="MobiDB-lite"/>
    </source>
</evidence>
<comment type="caution">
    <text evidence="2">The sequence shown here is derived from an EMBL/GenBank/DDBJ whole genome shotgun (WGS) entry which is preliminary data.</text>
</comment>
<evidence type="ECO:0000313" key="3">
    <source>
        <dbReference type="Proteomes" id="UP000234275"/>
    </source>
</evidence>
<accession>A0A2I2FZ16</accession>
<feature type="region of interest" description="Disordered" evidence="1">
    <location>
        <begin position="35"/>
        <end position="85"/>
    </location>
</feature>
<feature type="compositionally biased region" description="Polar residues" evidence="1">
    <location>
        <begin position="49"/>
        <end position="58"/>
    </location>
</feature>